<evidence type="ECO:0000256" key="1">
    <source>
        <dbReference type="ARBA" id="ARBA00009528"/>
    </source>
</evidence>
<dbReference type="InterPro" id="IPR000819">
    <property type="entry name" value="Peptidase_M17_C"/>
</dbReference>
<keyword evidence="5" id="KW-0464">Manganese</keyword>
<reference evidence="7 8" key="1">
    <citation type="submission" date="2021-07" db="EMBL/GenBank/DDBJ databases">
        <title>The draft genome sequence of Sphingomicrobium sp. B8.</title>
        <authorList>
            <person name="Mu L."/>
        </authorList>
    </citation>
    <scope>NUCLEOTIDE SEQUENCE [LARGE SCALE GENOMIC DNA]</scope>
    <source>
        <strain evidence="7 8">B8</strain>
    </source>
</reference>
<sequence>MTDLSDRLQPDTGQAATTIHLVDEKSFAEWRKGQSPAIRNLLDARRYDGKSGYASMILPGENDEDWSVVSTVANVDELSPWCLSKLGEVLPAGTYRLANDLEPGPAKLGWLLGQHRFDRYLSQKPEDAGPRVLLTGKAARIDRTVALAEATIMVRDLINTTAEDLGPADLQRAIEELANEYKAEVTTHMGDGFADEYPMIYAVGKAAAEGREPRLVELEWGNKDHPRLAIVGKGVVFDSGGLDIKGAKGMRIMKKDMGGAAHAIALASLVMKLGLKVRLHLLIPTVENAIDGRALRPGDVIDSRKGISVEIDNTDAEGRLILGDALAKAGEDEAGLIIDYATLTGAARVALGPDLPPMFVNDDELAGALEEGAKAEGDPVWRMPLWDGYDKMLKSDIADMANSASSAFAGCITAALFLRKFVPAETPWVHFDTYGWSPSTQPGRPKGGEAYGLRAAWAMLEERYGL</sequence>
<proteinExistence type="inferred from homology"/>
<dbReference type="Pfam" id="PF21337">
    <property type="entry name" value="Peptidase_M17_N_1"/>
    <property type="match status" value="1"/>
</dbReference>
<dbReference type="Proteomes" id="UP000698028">
    <property type="component" value="Unassembled WGS sequence"/>
</dbReference>
<dbReference type="GO" id="GO:0004177">
    <property type="term" value="F:aminopeptidase activity"/>
    <property type="evidence" value="ECO:0007669"/>
    <property type="project" value="UniProtKB-KW"/>
</dbReference>
<dbReference type="PANTHER" id="PTHR11963:SF20">
    <property type="entry name" value="PEPTIDASE B"/>
    <property type="match status" value="1"/>
</dbReference>
<evidence type="ECO:0000259" key="6">
    <source>
        <dbReference type="PROSITE" id="PS00631"/>
    </source>
</evidence>
<dbReference type="EMBL" id="JAHVAH010000001">
    <property type="protein sequence ID" value="MBW0144785.1"/>
    <property type="molecule type" value="Genomic_DNA"/>
</dbReference>
<evidence type="ECO:0000256" key="3">
    <source>
        <dbReference type="ARBA" id="ARBA00022670"/>
    </source>
</evidence>
<gene>
    <name evidence="7" type="ORF">KTQ36_05685</name>
</gene>
<accession>A0ABS6V602</accession>
<dbReference type="Pfam" id="PF00883">
    <property type="entry name" value="Peptidase_M17"/>
    <property type="match status" value="1"/>
</dbReference>
<comment type="caution">
    <text evidence="7">The sequence shown here is derived from an EMBL/GenBank/DDBJ whole genome shotgun (WGS) entry which is preliminary data.</text>
</comment>
<dbReference type="PANTHER" id="PTHR11963">
    <property type="entry name" value="LEUCINE AMINOPEPTIDASE-RELATED"/>
    <property type="match status" value="1"/>
</dbReference>
<keyword evidence="2 7" id="KW-0031">Aminopeptidase</keyword>
<evidence type="ECO:0000256" key="4">
    <source>
        <dbReference type="ARBA" id="ARBA00022801"/>
    </source>
</evidence>
<comment type="similarity">
    <text evidence="1">Belongs to the peptidase M17 family.</text>
</comment>
<dbReference type="InterPro" id="IPR048816">
    <property type="entry name" value="Peptidase_M17_N_1"/>
</dbReference>
<dbReference type="InterPro" id="IPR011356">
    <property type="entry name" value="Leucine_aapep/pepB"/>
</dbReference>
<evidence type="ECO:0000256" key="5">
    <source>
        <dbReference type="ARBA" id="ARBA00023211"/>
    </source>
</evidence>
<dbReference type="CDD" id="cd00433">
    <property type="entry name" value="Peptidase_M17"/>
    <property type="match status" value="1"/>
</dbReference>
<dbReference type="PROSITE" id="PS00631">
    <property type="entry name" value="CYTOSOL_AP"/>
    <property type="match status" value="1"/>
</dbReference>
<evidence type="ECO:0000313" key="7">
    <source>
        <dbReference type="EMBL" id="MBW0144785.1"/>
    </source>
</evidence>
<name>A0ABS6V602_9SPHN</name>
<evidence type="ECO:0000256" key="2">
    <source>
        <dbReference type="ARBA" id="ARBA00022438"/>
    </source>
</evidence>
<keyword evidence="3" id="KW-0645">Protease</keyword>
<keyword evidence="4" id="KW-0378">Hydrolase</keyword>
<feature type="domain" description="Cytosol aminopeptidase" evidence="6">
    <location>
        <begin position="313"/>
        <end position="320"/>
    </location>
</feature>
<evidence type="ECO:0000313" key="8">
    <source>
        <dbReference type="Proteomes" id="UP000698028"/>
    </source>
</evidence>
<protein>
    <submittedName>
        <fullName evidence="7">Leucyl aminopeptidase family protein</fullName>
    </submittedName>
</protein>
<organism evidence="7 8">
    <name type="scientific">Sphingomicrobium clamense</name>
    <dbReference type="NCBI Taxonomy" id="2851013"/>
    <lineage>
        <taxon>Bacteria</taxon>
        <taxon>Pseudomonadati</taxon>
        <taxon>Pseudomonadota</taxon>
        <taxon>Alphaproteobacteria</taxon>
        <taxon>Sphingomonadales</taxon>
        <taxon>Sphingomonadaceae</taxon>
        <taxon>Sphingomicrobium</taxon>
    </lineage>
</organism>
<keyword evidence="8" id="KW-1185">Reference proteome</keyword>
<dbReference type="RefSeq" id="WP_218632745.1">
    <property type="nucleotide sequence ID" value="NZ_JAHVAH010000001.1"/>
</dbReference>